<proteinExistence type="inferred from homology"/>
<evidence type="ECO:0000256" key="15">
    <source>
        <dbReference type="SAM" id="Coils"/>
    </source>
</evidence>
<evidence type="ECO:0000256" key="8">
    <source>
        <dbReference type="ARBA" id="ARBA00023136"/>
    </source>
</evidence>
<dbReference type="Pfam" id="PF00213">
    <property type="entry name" value="OSCP"/>
    <property type="match status" value="1"/>
</dbReference>
<evidence type="ECO:0000256" key="6">
    <source>
        <dbReference type="ARBA" id="ARBA00022989"/>
    </source>
</evidence>
<evidence type="ECO:0000256" key="14">
    <source>
        <dbReference type="RuleBase" id="RU003848"/>
    </source>
</evidence>
<evidence type="ECO:0000256" key="4">
    <source>
        <dbReference type="ARBA" id="ARBA00022692"/>
    </source>
</evidence>
<dbReference type="Proteomes" id="UP000199459">
    <property type="component" value="Unassembled WGS sequence"/>
</dbReference>
<comment type="subunit">
    <text evidence="13">F-type ATPases have 2 components, F(1) - the catalytic core - and F(0) - the membrane proton channel. F(1) has five subunits: alpha(3), beta(3), gamma(1), delta(1), epsilon(1). F(0) has three main subunits: a(1), b(2) and c(10-14). The alpha and beta chains form an alternating ring which encloses part of the gamma chain. F(1) is attached to F(0) by a central stalk formed by the gamma and epsilon chains, while a peripheral stalk is formed by the delta and b chains.</text>
</comment>
<keyword evidence="6 13" id="KW-1133">Transmembrane helix</keyword>
<keyword evidence="3 13" id="KW-0138">CF(0)</keyword>
<keyword evidence="15" id="KW-0175">Coiled coil</keyword>
<comment type="function">
    <text evidence="10 13">F(1)F(0) ATP synthase produces ATP from ADP in the presence of a proton or sodium gradient. F-type ATPases consist of two structural domains, F(1) containing the extramembraneous catalytic core and F(0) containing the membrane proton channel, linked together by a central stalk and a peripheral stalk. During catalysis, ATP synthesis in the catalytic domain of F(1) is coupled via a rotary mechanism of the central stalk subunits to proton translocation.</text>
</comment>
<comment type="similarity">
    <text evidence="1 13 14">Belongs to the ATPase B chain family.</text>
</comment>
<sequence>MDFDWTTFTLEVINFLILIWILKRFLYQPVLNIIDKRRADIDQAMADAKRIEAEAVSLKKQNEQYLIEWENQKEAAHAQLAAELAEIRKKKLAELNQKFDEETDRRRILEERRRIEYEKKIEEKAIAQGTKFVSRLLSRLATPELETHLFALLLEDLANLDEADKRVISEAVTDHATSILVQSAFPLTDTQKQTLSSVLCEPYQTGFSIDFQCNDTLLAGFQITVGPWVLHANLRDELKFFSQPLQHEK</sequence>
<feature type="coiled-coil region" evidence="15">
    <location>
        <begin position="34"/>
        <end position="112"/>
    </location>
</feature>
<comment type="function">
    <text evidence="11">Component of the F(0) channel, it forms part of the peripheral stalk, linking F(1) to F(0). The b'-subunit is a diverged and duplicated form of b found in plants and photosynthetic bacteria.</text>
</comment>
<dbReference type="AlphaFoldDB" id="A0A1H8AI62"/>
<dbReference type="GO" id="GO:0012505">
    <property type="term" value="C:endomembrane system"/>
    <property type="evidence" value="ECO:0007669"/>
    <property type="project" value="UniProtKB-SubCell"/>
</dbReference>
<keyword evidence="9 13" id="KW-0066">ATP synthesis</keyword>
<dbReference type="InterPro" id="IPR002146">
    <property type="entry name" value="ATP_synth_b/b'su_bac/chlpt"/>
</dbReference>
<dbReference type="InterPro" id="IPR050059">
    <property type="entry name" value="ATP_synthase_B_chain"/>
</dbReference>
<dbReference type="CDD" id="cd06503">
    <property type="entry name" value="ATP-synt_Fo_b"/>
    <property type="match status" value="1"/>
</dbReference>
<dbReference type="OrthoDB" id="466272at2"/>
<dbReference type="EMBL" id="FOCP01000001">
    <property type="protein sequence ID" value="SEM70186.1"/>
    <property type="molecule type" value="Genomic_DNA"/>
</dbReference>
<protein>
    <recommendedName>
        <fullName evidence="13">ATP synthase subunit b</fullName>
    </recommendedName>
    <alternativeName>
        <fullName evidence="13">ATP synthase F(0) sector subunit b</fullName>
    </alternativeName>
    <alternativeName>
        <fullName evidence="13">ATPase subunit I</fullName>
    </alternativeName>
    <alternativeName>
        <fullName evidence="13">F-type ATPase subunit b</fullName>
        <shortName evidence="13">F-ATPase subunit b</shortName>
    </alternativeName>
</protein>
<evidence type="ECO:0000256" key="3">
    <source>
        <dbReference type="ARBA" id="ARBA00022547"/>
    </source>
</evidence>
<comment type="subcellular location">
    <subcellularLocation>
        <location evidence="13">Cell membrane</location>
        <topology evidence="13">Single-pass membrane protein</topology>
    </subcellularLocation>
    <subcellularLocation>
        <location evidence="12">Endomembrane system</location>
        <topology evidence="12">Single-pass membrane protein</topology>
    </subcellularLocation>
</comment>
<keyword evidence="2 13" id="KW-0813">Transport</keyword>
<reference evidence="16 17" key="1">
    <citation type="submission" date="2016-10" db="EMBL/GenBank/DDBJ databases">
        <authorList>
            <person name="de Groot N.N."/>
        </authorList>
    </citation>
    <scope>NUCLEOTIDE SEQUENCE [LARGE SCALE GENOMIC DNA]</scope>
    <source>
        <strain evidence="16 17">Nm22</strain>
    </source>
</reference>
<evidence type="ECO:0000256" key="13">
    <source>
        <dbReference type="HAMAP-Rule" id="MF_01398"/>
    </source>
</evidence>
<keyword evidence="7 13" id="KW-0406">Ion transport</keyword>
<evidence type="ECO:0000256" key="7">
    <source>
        <dbReference type="ARBA" id="ARBA00023065"/>
    </source>
</evidence>
<evidence type="ECO:0000256" key="5">
    <source>
        <dbReference type="ARBA" id="ARBA00022781"/>
    </source>
</evidence>
<gene>
    <name evidence="13" type="primary">atpF</name>
    <name evidence="16" type="ORF">SAMN05216325_101153</name>
</gene>
<keyword evidence="13" id="KW-1003">Cell membrane</keyword>
<evidence type="ECO:0000256" key="11">
    <source>
        <dbReference type="ARBA" id="ARBA00025614"/>
    </source>
</evidence>
<dbReference type="InterPro" id="IPR000711">
    <property type="entry name" value="ATPase_OSCP/dsu"/>
</dbReference>
<evidence type="ECO:0000313" key="17">
    <source>
        <dbReference type="Proteomes" id="UP000199459"/>
    </source>
</evidence>
<organism evidence="16 17">
    <name type="scientific">Nitrosomonas marina</name>
    <dbReference type="NCBI Taxonomy" id="917"/>
    <lineage>
        <taxon>Bacteria</taxon>
        <taxon>Pseudomonadati</taxon>
        <taxon>Pseudomonadota</taxon>
        <taxon>Betaproteobacteria</taxon>
        <taxon>Nitrosomonadales</taxon>
        <taxon>Nitrosomonadaceae</taxon>
        <taxon>Nitrosomonas</taxon>
    </lineage>
</organism>
<dbReference type="RefSeq" id="WP_090627025.1">
    <property type="nucleotide sequence ID" value="NZ_FOCP01000001.1"/>
</dbReference>
<dbReference type="GO" id="GO:0046933">
    <property type="term" value="F:proton-transporting ATP synthase activity, rotational mechanism"/>
    <property type="evidence" value="ECO:0007669"/>
    <property type="project" value="UniProtKB-UniRule"/>
</dbReference>
<dbReference type="Pfam" id="PF00430">
    <property type="entry name" value="ATP-synt_B"/>
    <property type="match status" value="1"/>
</dbReference>
<accession>A0A1H8AI62</accession>
<keyword evidence="5 13" id="KW-0375">Hydrogen ion transport</keyword>
<evidence type="ECO:0000256" key="10">
    <source>
        <dbReference type="ARBA" id="ARBA00025198"/>
    </source>
</evidence>
<dbReference type="STRING" id="917.SAMN05216326_12340"/>
<evidence type="ECO:0000256" key="12">
    <source>
        <dbReference type="ARBA" id="ARBA00037847"/>
    </source>
</evidence>
<keyword evidence="8 13" id="KW-0472">Membrane</keyword>
<keyword evidence="4 13" id="KW-0812">Transmembrane</keyword>
<dbReference type="HAMAP" id="MF_01398">
    <property type="entry name" value="ATP_synth_b_bprime"/>
    <property type="match status" value="1"/>
</dbReference>
<dbReference type="GO" id="GO:0005886">
    <property type="term" value="C:plasma membrane"/>
    <property type="evidence" value="ECO:0007669"/>
    <property type="project" value="UniProtKB-SubCell"/>
</dbReference>
<dbReference type="PANTHER" id="PTHR33445">
    <property type="entry name" value="ATP SYNTHASE SUBUNIT B', CHLOROPLASTIC"/>
    <property type="match status" value="1"/>
</dbReference>
<feature type="transmembrane region" description="Helical" evidence="13">
    <location>
        <begin position="6"/>
        <end position="27"/>
    </location>
</feature>
<evidence type="ECO:0000256" key="9">
    <source>
        <dbReference type="ARBA" id="ARBA00023310"/>
    </source>
</evidence>
<dbReference type="PANTHER" id="PTHR33445:SF2">
    <property type="entry name" value="ATP SYNTHASE SUBUNIT B', CHLOROPLASTIC"/>
    <property type="match status" value="1"/>
</dbReference>
<dbReference type="GO" id="GO:0045259">
    <property type="term" value="C:proton-transporting ATP synthase complex"/>
    <property type="evidence" value="ECO:0007669"/>
    <property type="project" value="UniProtKB-KW"/>
</dbReference>
<dbReference type="GO" id="GO:0046961">
    <property type="term" value="F:proton-transporting ATPase activity, rotational mechanism"/>
    <property type="evidence" value="ECO:0007669"/>
    <property type="project" value="TreeGrafter"/>
</dbReference>
<name>A0A1H8AI62_9PROT</name>
<evidence type="ECO:0000313" key="16">
    <source>
        <dbReference type="EMBL" id="SEM70186.1"/>
    </source>
</evidence>
<evidence type="ECO:0000256" key="2">
    <source>
        <dbReference type="ARBA" id="ARBA00022448"/>
    </source>
</evidence>
<evidence type="ECO:0000256" key="1">
    <source>
        <dbReference type="ARBA" id="ARBA00005513"/>
    </source>
</evidence>